<keyword evidence="6" id="KW-0804">Transcription</keyword>
<name>A0AAN9SJ29_PSOTE</name>
<dbReference type="GO" id="GO:0003700">
    <property type="term" value="F:DNA-binding transcription factor activity"/>
    <property type="evidence" value="ECO:0007669"/>
    <property type="project" value="TreeGrafter"/>
</dbReference>
<dbReference type="EMBL" id="JAYMYS010000004">
    <property type="protein sequence ID" value="KAK7397130.1"/>
    <property type="molecule type" value="Genomic_DNA"/>
</dbReference>
<evidence type="ECO:0000256" key="6">
    <source>
        <dbReference type="ARBA" id="ARBA00023163"/>
    </source>
</evidence>
<dbReference type="InterPro" id="IPR046831">
    <property type="entry name" value="Calmodulin_bind_N"/>
</dbReference>
<evidence type="ECO:0000259" key="9">
    <source>
        <dbReference type="Pfam" id="PF20451"/>
    </source>
</evidence>
<sequence>MCTGCPATTPSMVEKSKLLEPSKDLSPLIVCSRTKKSEAKNMFLNIGPRMNIGDGFQVIAALVATPSIVEHLQWGEIEIFGAQEDMREGVVYQSESEEKDLFVVCSLWSEMASKRTNEEENGIVAKRRRGLGDDPQAQETDTMLRLIASNLEPVIRKVIKEELPSTLQGYACACPHHCCRDRQCSNSTTGGRAMQLCFVNRLPKKIFTLAHLTAEDGDQLQIELRYAASQQRVVTEQVSNMEVRICVLNGDFENHDWSAEEFNAGIVIPRRGPLLRGDTRVKLQKGVAYINNKMIMFTDNSCWTRTQRFRLGLQIVESKSLGAGIREGRSQPFRVLDNRGQSYKKFDHPSLDDKVWRLRNIAKGGRLHKQLSSNGIKTVKDLLRLDTIGSLQERFGRAGAWDKIIAHAKDCKLDDNERYFYPYYHQTDQSKSVFLVFNCIYDVVEVMFNGQHCRSPQSLNLEEQRLVERVKQEVYKNLQGLVPIDGLLQHPCLPAHQGLEPSPSIIEEEGANNGPFDSDQLPGKVPLNLSACEAFFNSDAGIGNEWSDSVALAQIGEFQSDLWGTGSFPYGDGTTSSNHYFFRNHGVNTSIKGKFWQRTRTILKWVMSLHKLRRYKCLQWHSNVKVL</sequence>
<feature type="domain" description="Calmodulin binding protein central" evidence="9">
    <location>
        <begin position="351"/>
        <end position="411"/>
    </location>
</feature>
<dbReference type="GO" id="GO:0005634">
    <property type="term" value="C:nucleus"/>
    <property type="evidence" value="ECO:0007669"/>
    <property type="project" value="UniProtKB-SubCell"/>
</dbReference>
<evidence type="ECO:0000256" key="4">
    <source>
        <dbReference type="ARBA" id="ARBA00023125"/>
    </source>
</evidence>
<feature type="domain" description="Calmodulin binding protein-like N-terminal" evidence="8">
    <location>
        <begin position="194"/>
        <end position="337"/>
    </location>
</feature>
<evidence type="ECO:0008006" key="13">
    <source>
        <dbReference type="Google" id="ProtNLM"/>
    </source>
</evidence>
<dbReference type="InterPro" id="IPR012416">
    <property type="entry name" value="CBP60"/>
</dbReference>
<reference evidence="11 12" key="1">
    <citation type="submission" date="2024-01" db="EMBL/GenBank/DDBJ databases">
        <title>The genomes of 5 underutilized Papilionoideae crops provide insights into root nodulation and disease resistanc.</title>
        <authorList>
            <person name="Jiang F."/>
        </authorList>
    </citation>
    <scope>NUCLEOTIDE SEQUENCE [LARGE SCALE GENOMIC DNA]</scope>
    <source>
        <strain evidence="11">DUOXIRENSHENG_FW03</strain>
        <tissue evidence="11">Leaves</tissue>
    </source>
</reference>
<dbReference type="GO" id="GO:0005516">
    <property type="term" value="F:calmodulin binding"/>
    <property type="evidence" value="ECO:0007669"/>
    <property type="project" value="InterPro"/>
</dbReference>
<dbReference type="InterPro" id="IPR046830">
    <property type="entry name" value="Calmod_bind_M"/>
</dbReference>
<evidence type="ECO:0000259" key="8">
    <source>
        <dbReference type="Pfam" id="PF07887"/>
    </source>
</evidence>
<gene>
    <name evidence="11" type="ORF">VNO78_18297</name>
</gene>
<comment type="subcellular location">
    <subcellularLocation>
        <location evidence="1">Nucleus</location>
    </subcellularLocation>
</comment>
<keyword evidence="12" id="KW-1185">Reference proteome</keyword>
<dbReference type="PANTHER" id="PTHR31713">
    <property type="entry name" value="OS02G0177800 PROTEIN"/>
    <property type="match status" value="1"/>
</dbReference>
<keyword evidence="7" id="KW-0539">Nucleus</keyword>
<accession>A0AAN9SJ29</accession>
<evidence type="ECO:0000313" key="12">
    <source>
        <dbReference type="Proteomes" id="UP001386955"/>
    </source>
</evidence>
<evidence type="ECO:0000256" key="1">
    <source>
        <dbReference type="ARBA" id="ARBA00004123"/>
    </source>
</evidence>
<dbReference type="GO" id="GO:0043565">
    <property type="term" value="F:sequence-specific DNA binding"/>
    <property type="evidence" value="ECO:0007669"/>
    <property type="project" value="TreeGrafter"/>
</dbReference>
<proteinExistence type="inferred from homology"/>
<feature type="domain" description="Calmodulin binding protein C-terminal" evidence="10">
    <location>
        <begin position="423"/>
        <end position="483"/>
    </location>
</feature>
<evidence type="ECO:0000256" key="7">
    <source>
        <dbReference type="ARBA" id="ARBA00023242"/>
    </source>
</evidence>
<dbReference type="Pfam" id="PF07887">
    <property type="entry name" value="Calmodulin_bind"/>
    <property type="match status" value="1"/>
</dbReference>
<dbReference type="AlphaFoldDB" id="A0AAN9SJ29"/>
<dbReference type="Pfam" id="PF20452">
    <property type="entry name" value="Calmod_bind_C"/>
    <property type="match status" value="1"/>
</dbReference>
<comment type="similarity">
    <text evidence="2">Belongs to the plant ACBP60 protein family.</text>
</comment>
<dbReference type="Pfam" id="PF20451">
    <property type="entry name" value="Calmod_bind_M"/>
    <property type="match status" value="1"/>
</dbReference>
<dbReference type="PANTHER" id="PTHR31713:SF43">
    <property type="entry name" value="CALMODULIN-BINDING PROTEIN 60 G"/>
    <property type="match status" value="1"/>
</dbReference>
<keyword evidence="5" id="KW-0010">Activator</keyword>
<protein>
    <recommendedName>
        <fullName evidence="13">Calmodulin-binding protein</fullName>
    </recommendedName>
</protein>
<keyword evidence="4" id="KW-0238">DNA-binding</keyword>
<evidence type="ECO:0000256" key="3">
    <source>
        <dbReference type="ARBA" id="ARBA00023015"/>
    </source>
</evidence>
<evidence type="ECO:0000259" key="10">
    <source>
        <dbReference type="Pfam" id="PF20452"/>
    </source>
</evidence>
<organism evidence="11 12">
    <name type="scientific">Psophocarpus tetragonolobus</name>
    <name type="common">Winged bean</name>
    <name type="synonym">Dolichos tetragonolobus</name>
    <dbReference type="NCBI Taxonomy" id="3891"/>
    <lineage>
        <taxon>Eukaryota</taxon>
        <taxon>Viridiplantae</taxon>
        <taxon>Streptophyta</taxon>
        <taxon>Embryophyta</taxon>
        <taxon>Tracheophyta</taxon>
        <taxon>Spermatophyta</taxon>
        <taxon>Magnoliopsida</taxon>
        <taxon>eudicotyledons</taxon>
        <taxon>Gunneridae</taxon>
        <taxon>Pentapetalae</taxon>
        <taxon>rosids</taxon>
        <taxon>fabids</taxon>
        <taxon>Fabales</taxon>
        <taxon>Fabaceae</taxon>
        <taxon>Papilionoideae</taxon>
        <taxon>50 kb inversion clade</taxon>
        <taxon>NPAAA clade</taxon>
        <taxon>indigoferoid/millettioid clade</taxon>
        <taxon>Phaseoleae</taxon>
        <taxon>Psophocarpus</taxon>
    </lineage>
</organism>
<evidence type="ECO:0000256" key="2">
    <source>
        <dbReference type="ARBA" id="ARBA00007214"/>
    </source>
</evidence>
<comment type="caution">
    <text evidence="11">The sequence shown here is derived from an EMBL/GenBank/DDBJ whole genome shotgun (WGS) entry which is preliminary data.</text>
</comment>
<dbReference type="Proteomes" id="UP001386955">
    <property type="component" value="Unassembled WGS sequence"/>
</dbReference>
<dbReference type="InterPro" id="IPR046829">
    <property type="entry name" value="Calmod_bind_C"/>
</dbReference>
<evidence type="ECO:0000256" key="5">
    <source>
        <dbReference type="ARBA" id="ARBA00023159"/>
    </source>
</evidence>
<dbReference type="GO" id="GO:0080142">
    <property type="term" value="P:regulation of salicylic acid biosynthetic process"/>
    <property type="evidence" value="ECO:0007669"/>
    <property type="project" value="TreeGrafter"/>
</dbReference>
<evidence type="ECO:0000313" key="11">
    <source>
        <dbReference type="EMBL" id="KAK7397130.1"/>
    </source>
</evidence>
<keyword evidence="3" id="KW-0805">Transcription regulation</keyword>